<dbReference type="PANTHER" id="PTHR43619:SF2">
    <property type="entry name" value="S-ADENOSYL-L-METHIONINE-DEPENDENT METHYLTRANSFERASES SUPERFAMILY PROTEIN"/>
    <property type="match status" value="1"/>
</dbReference>
<proteinExistence type="predicted"/>
<dbReference type="Proteomes" id="UP001642464">
    <property type="component" value="Unassembled WGS sequence"/>
</dbReference>
<evidence type="ECO:0000313" key="3">
    <source>
        <dbReference type="EMBL" id="CAK9093276.1"/>
    </source>
</evidence>
<dbReference type="GO" id="GO:0008168">
    <property type="term" value="F:methyltransferase activity"/>
    <property type="evidence" value="ECO:0007669"/>
    <property type="project" value="UniProtKB-KW"/>
</dbReference>
<dbReference type="PANTHER" id="PTHR43619">
    <property type="entry name" value="S-ADENOSYL-L-METHIONINE-DEPENDENT METHYLTRANSFERASE YKTD-RELATED"/>
    <property type="match status" value="1"/>
</dbReference>
<dbReference type="InterPro" id="IPR007213">
    <property type="entry name" value="Ppm1/Ppm2/Tcmp"/>
</dbReference>
<dbReference type="GO" id="GO:0032259">
    <property type="term" value="P:methylation"/>
    <property type="evidence" value="ECO:0007669"/>
    <property type="project" value="UniProtKB-KW"/>
</dbReference>
<reference evidence="3 4" key="1">
    <citation type="submission" date="2024-02" db="EMBL/GenBank/DDBJ databases">
        <authorList>
            <person name="Chen Y."/>
            <person name="Shah S."/>
            <person name="Dougan E. K."/>
            <person name="Thang M."/>
            <person name="Chan C."/>
        </authorList>
    </citation>
    <scope>NUCLEOTIDE SEQUENCE [LARGE SCALE GENOMIC DNA]</scope>
</reference>
<dbReference type="EMBL" id="CAXAMM010040451">
    <property type="protein sequence ID" value="CAK9093276.1"/>
    <property type="molecule type" value="Genomic_DNA"/>
</dbReference>
<organism evidence="3 4">
    <name type="scientific">Durusdinium trenchii</name>
    <dbReference type="NCBI Taxonomy" id="1381693"/>
    <lineage>
        <taxon>Eukaryota</taxon>
        <taxon>Sar</taxon>
        <taxon>Alveolata</taxon>
        <taxon>Dinophyceae</taxon>
        <taxon>Suessiales</taxon>
        <taxon>Symbiodiniaceae</taxon>
        <taxon>Durusdinium</taxon>
    </lineage>
</organism>
<dbReference type="InterPro" id="IPR029063">
    <property type="entry name" value="SAM-dependent_MTases_sf"/>
</dbReference>
<name>A0ABP0R1N0_9DINO</name>
<comment type="caution">
    <text evidence="3">The sequence shown here is derived from an EMBL/GenBank/DDBJ whole genome shotgun (WGS) entry which is preliminary data.</text>
</comment>
<sequence>MVAAERALEAERKDALFEDPFAKALSGSDGLTMSDRLGEAASQFGFDGWPEFHKVWTVVCTKFIDDLISRDTAEIPQMVNLGAGVDTRPYRLDAYKQFKASYEASAVFLIEGVLDFLEEQAEPFLTEVLGPLAAPGSLAIINYAIGPQRPGTFTSTKLKQLLEGLGWQNLQISVFGDERLNYGRYKEGLAPSEDWAFATCVKGAVGPTPEAQEQ</sequence>
<evidence type="ECO:0000313" key="4">
    <source>
        <dbReference type="Proteomes" id="UP001642464"/>
    </source>
</evidence>
<evidence type="ECO:0000256" key="1">
    <source>
        <dbReference type="ARBA" id="ARBA00022603"/>
    </source>
</evidence>
<keyword evidence="1 3" id="KW-0489">Methyltransferase</keyword>
<gene>
    <name evidence="3" type="ORF">SCF082_LOCUS43874</name>
</gene>
<keyword evidence="2" id="KW-0808">Transferase</keyword>
<keyword evidence="4" id="KW-1185">Reference proteome</keyword>
<dbReference type="SUPFAM" id="SSF53335">
    <property type="entry name" value="S-adenosyl-L-methionine-dependent methyltransferases"/>
    <property type="match status" value="1"/>
</dbReference>
<accession>A0ABP0R1N0</accession>
<dbReference type="Gene3D" id="3.40.50.150">
    <property type="entry name" value="Vaccinia Virus protein VP39"/>
    <property type="match status" value="1"/>
</dbReference>
<evidence type="ECO:0000256" key="2">
    <source>
        <dbReference type="ARBA" id="ARBA00022679"/>
    </source>
</evidence>
<dbReference type="Pfam" id="PF04072">
    <property type="entry name" value="LCM"/>
    <property type="match status" value="1"/>
</dbReference>
<protein>
    <submittedName>
        <fullName evidence="3">S-adenosyl-L-methionine-dependent methyltransferase SCO7813</fullName>
    </submittedName>
</protein>